<evidence type="ECO:0000256" key="10">
    <source>
        <dbReference type="ARBA" id="ARBA00022967"/>
    </source>
</evidence>
<evidence type="ECO:0000256" key="15">
    <source>
        <dbReference type="ARBA" id="ARBA00041187"/>
    </source>
</evidence>
<evidence type="ECO:0000256" key="2">
    <source>
        <dbReference type="ARBA" id="ARBA00011469"/>
    </source>
</evidence>
<name>A0ABS5QE20_9PROT</name>
<dbReference type="SMART" id="SM00382">
    <property type="entry name" value="AAA"/>
    <property type="match status" value="1"/>
</dbReference>
<proteinExistence type="inferred from homology"/>
<evidence type="ECO:0000256" key="13">
    <source>
        <dbReference type="ARBA" id="ARBA00038416"/>
    </source>
</evidence>
<dbReference type="InterPro" id="IPR003593">
    <property type="entry name" value="AAA+_ATPase"/>
</dbReference>
<keyword evidence="10" id="KW-1278">Translocase</keyword>
<evidence type="ECO:0000259" key="17">
    <source>
        <dbReference type="PROSITE" id="PS50893"/>
    </source>
</evidence>
<evidence type="ECO:0000313" key="19">
    <source>
        <dbReference type="Proteomes" id="UP000766336"/>
    </source>
</evidence>
<gene>
    <name evidence="18" type="ORF">KHU32_12745</name>
</gene>
<evidence type="ECO:0000256" key="16">
    <source>
        <dbReference type="ARBA" id="ARBA00047640"/>
    </source>
</evidence>
<dbReference type="EMBL" id="JAHCDA010000002">
    <property type="protein sequence ID" value="MBS7811809.1"/>
    <property type="molecule type" value="Genomic_DNA"/>
</dbReference>
<keyword evidence="4" id="KW-1003">Cell membrane</keyword>
<keyword evidence="5" id="KW-0997">Cell inner membrane</keyword>
<evidence type="ECO:0000256" key="7">
    <source>
        <dbReference type="ARBA" id="ARBA00022741"/>
    </source>
</evidence>
<dbReference type="InterPro" id="IPR050319">
    <property type="entry name" value="ABC_transp_ATP-bind"/>
</dbReference>
<feature type="domain" description="ABC transporter" evidence="17">
    <location>
        <begin position="6"/>
        <end position="249"/>
    </location>
</feature>
<dbReference type="InterPro" id="IPR003439">
    <property type="entry name" value="ABC_transporter-like_ATP-bd"/>
</dbReference>
<dbReference type="InterPro" id="IPR013563">
    <property type="entry name" value="Oligopep_ABC_C"/>
</dbReference>
<comment type="function">
    <text evidence="12">Part of the ABC transporter complex GsiABCD involved in glutathione import. Responsible for energy coupling to the transport system.</text>
</comment>
<comment type="subcellular location">
    <subcellularLocation>
        <location evidence="1">Cell inner membrane</location>
        <topology evidence="1">Peripheral membrane protein</topology>
    </subcellularLocation>
</comment>
<dbReference type="PANTHER" id="PTHR43776:SF15">
    <property type="entry name" value="GLUTATHIONE IMPORT ATP-BINDING PROTEIN GSIA"/>
    <property type="match status" value="1"/>
</dbReference>
<dbReference type="PROSITE" id="PS00211">
    <property type="entry name" value="ABC_TRANSPORTER_1"/>
    <property type="match status" value="1"/>
</dbReference>
<sequence length="314" mass="34559">MTAPLLEMRRVVKHFPANGGMVRAVDDVSLQVAPGETLGLVGESGCGKSTLARLVMRLFPPSDGSILFDGTDLTTADRAAVAEYRSGLQMVFQDPFASLNPRETIGRILEQPLVVHRRGGRAERRDRVNALLERVGLRPEIAARYPHELSGGQRQRVGIARALILHPRMIVCDEAVSALDVSVRAQVLNLLLELRAELGLAALFISHDLAVVRHMSDRVAVMYLGEVVEQADRDSLWDRPLHPYTRALIAATPSTSPAARRRERLMLQGDLPSPIDPPRGCRFHPRCPLAQPRCREEAPALRRVGATEVACHLA</sequence>
<keyword evidence="6" id="KW-0677">Repeat</keyword>
<dbReference type="Gene3D" id="3.40.50.300">
    <property type="entry name" value="P-loop containing nucleotide triphosphate hydrolases"/>
    <property type="match status" value="1"/>
</dbReference>
<evidence type="ECO:0000256" key="11">
    <source>
        <dbReference type="ARBA" id="ARBA00023136"/>
    </source>
</evidence>
<dbReference type="EC" id="7.4.2.10" evidence="14"/>
<evidence type="ECO:0000256" key="14">
    <source>
        <dbReference type="ARBA" id="ARBA00039050"/>
    </source>
</evidence>
<dbReference type="SUPFAM" id="SSF52540">
    <property type="entry name" value="P-loop containing nucleoside triphosphate hydrolases"/>
    <property type="match status" value="1"/>
</dbReference>
<dbReference type="CDD" id="cd03257">
    <property type="entry name" value="ABC_NikE_OppD_transporters"/>
    <property type="match status" value="1"/>
</dbReference>
<accession>A0ABS5QE20</accession>
<dbReference type="Pfam" id="PF00005">
    <property type="entry name" value="ABC_tran"/>
    <property type="match status" value="1"/>
</dbReference>
<dbReference type="Pfam" id="PF08352">
    <property type="entry name" value="oligo_HPY"/>
    <property type="match status" value="1"/>
</dbReference>
<dbReference type="NCBIfam" id="NF008453">
    <property type="entry name" value="PRK11308.1"/>
    <property type="match status" value="1"/>
</dbReference>
<evidence type="ECO:0000256" key="4">
    <source>
        <dbReference type="ARBA" id="ARBA00022475"/>
    </source>
</evidence>
<dbReference type="PROSITE" id="PS50893">
    <property type="entry name" value="ABC_TRANSPORTER_2"/>
    <property type="match status" value="1"/>
</dbReference>
<evidence type="ECO:0000256" key="12">
    <source>
        <dbReference type="ARBA" id="ARBA00037530"/>
    </source>
</evidence>
<dbReference type="GO" id="GO:0005524">
    <property type="term" value="F:ATP binding"/>
    <property type="evidence" value="ECO:0007669"/>
    <property type="project" value="UniProtKB-KW"/>
</dbReference>
<evidence type="ECO:0000256" key="1">
    <source>
        <dbReference type="ARBA" id="ARBA00004417"/>
    </source>
</evidence>
<keyword evidence="3" id="KW-0813">Transport</keyword>
<evidence type="ECO:0000256" key="5">
    <source>
        <dbReference type="ARBA" id="ARBA00022519"/>
    </source>
</evidence>
<evidence type="ECO:0000256" key="6">
    <source>
        <dbReference type="ARBA" id="ARBA00022737"/>
    </source>
</evidence>
<dbReference type="InterPro" id="IPR017871">
    <property type="entry name" value="ABC_transporter-like_CS"/>
</dbReference>
<evidence type="ECO:0000256" key="3">
    <source>
        <dbReference type="ARBA" id="ARBA00022448"/>
    </source>
</evidence>
<keyword evidence="11" id="KW-0472">Membrane</keyword>
<evidence type="ECO:0000313" key="18">
    <source>
        <dbReference type="EMBL" id="MBS7811809.1"/>
    </source>
</evidence>
<evidence type="ECO:0000256" key="9">
    <source>
        <dbReference type="ARBA" id="ARBA00022840"/>
    </source>
</evidence>
<organism evidence="18 19">
    <name type="scientific">Roseococcus pinisoli</name>
    <dbReference type="NCBI Taxonomy" id="2835040"/>
    <lineage>
        <taxon>Bacteria</taxon>
        <taxon>Pseudomonadati</taxon>
        <taxon>Pseudomonadota</taxon>
        <taxon>Alphaproteobacteria</taxon>
        <taxon>Acetobacterales</taxon>
        <taxon>Roseomonadaceae</taxon>
        <taxon>Roseococcus</taxon>
    </lineage>
</organism>
<dbReference type="PANTHER" id="PTHR43776">
    <property type="entry name" value="TRANSPORT ATP-BINDING PROTEIN"/>
    <property type="match status" value="1"/>
</dbReference>
<comment type="caution">
    <text evidence="18">The sequence shown here is derived from an EMBL/GenBank/DDBJ whole genome shotgun (WGS) entry which is preliminary data.</text>
</comment>
<keyword evidence="8" id="KW-0378">Hydrolase</keyword>
<dbReference type="NCBIfam" id="TIGR01727">
    <property type="entry name" value="oligo_HPY"/>
    <property type="match status" value="1"/>
</dbReference>
<dbReference type="RefSeq" id="WP_213670458.1">
    <property type="nucleotide sequence ID" value="NZ_JAHCDA010000002.1"/>
</dbReference>
<comment type="subunit">
    <text evidence="2">The complex is composed of two ATP-binding proteins (GsiA), two transmembrane proteins (GsiC and GsiD) and a solute-binding protein (GsiB).</text>
</comment>
<keyword evidence="9 18" id="KW-0067">ATP-binding</keyword>
<reference evidence="18 19" key="1">
    <citation type="submission" date="2021-05" db="EMBL/GenBank/DDBJ databases">
        <title>Roseococcus sp. XZZS9, whole genome shotgun sequencing project.</title>
        <authorList>
            <person name="Zhao G."/>
            <person name="Shen L."/>
        </authorList>
    </citation>
    <scope>NUCLEOTIDE SEQUENCE [LARGE SCALE GENOMIC DNA]</scope>
    <source>
        <strain evidence="18 19">XZZS9</strain>
    </source>
</reference>
<keyword evidence="19" id="KW-1185">Reference proteome</keyword>
<keyword evidence="7" id="KW-0547">Nucleotide-binding</keyword>
<protein>
    <recommendedName>
        <fullName evidence="15">Glutathione import ATP-binding protein GsiA</fullName>
        <ecNumber evidence="14">7.4.2.10</ecNumber>
    </recommendedName>
</protein>
<comment type="catalytic activity">
    <reaction evidence="16">
        <text>glutathione(out) + ATP + H2O = glutathione(in) + ADP + phosphate + H(+)</text>
        <dbReference type="Rhea" id="RHEA:29791"/>
        <dbReference type="ChEBI" id="CHEBI:15377"/>
        <dbReference type="ChEBI" id="CHEBI:15378"/>
        <dbReference type="ChEBI" id="CHEBI:30616"/>
        <dbReference type="ChEBI" id="CHEBI:43474"/>
        <dbReference type="ChEBI" id="CHEBI:57925"/>
        <dbReference type="ChEBI" id="CHEBI:456216"/>
        <dbReference type="EC" id="7.4.2.10"/>
    </reaction>
</comment>
<evidence type="ECO:0000256" key="8">
    <source>
        <dbReference type="ARBA" id="ARBA00022801"/>
    </source>
</evidence>
<comment type="similarity">
    <text evidence="13">Belongs to the ABC transporter superfamily. Glutathione importer (TC 3.A.1.5.11) family.</text>
</comment>
<dbReference type="InterPro" id="IPR027417">
    <property type="entry name" value="P-loop_NTPase"/>
</dbReference>
<dbReference type="Proteomes" id="UP000766336">
    <property type="component" value="Unassembled WGS sequence"/>
</dbReference>